<keyword evidence="3" id="KW-0732">Signal</keyword>
<dbReference type="RefSeq" id="WP_137909448.1">
    <property type="nucleotide sequence ID" value="NZ_BJCF01000064.1"/>
</dbReference>
<feature type="domain" description="Solute-binding protein family 3/N-terminal" evidence="5">
    <location>
        <begin position="41"/>
        <end position="260"/>
    </location>
</feature>
<accession>A0A480AG60</accession>
<evidence type="ECO:0000259" key="5">
    <source>
        <dbReference type="SMART" id="SM00062"/>
    </source>
</evidence>
<dbReference type="GO" id="GO:0006865">
    <property type="term" value="P:amino acid transport"/>
    <property type="evidence" value="ECO:0007669"/>
    <property type="project" value="TreeGrafter"/>
</dbReference>
<dbReference type="AlphaFoldDB" id="A0A480AG60"/>
<name>A0A480AG60_9CYAN</name>
<gene>
    <name evidence="6" type="ORF">NIES80_37520</name>
</gene>
<dbReference type="InterPro" id="IPR051455">
    <property type="entry name" value="Bact_solute-bind_prot3"/>
</dbReference>
<keyword evidence="2" id="KW-0813">Transport</keyword>
<evidence type="ECO:0000256" key="2">
    <source>
        <dbReference type="ARBA" id="ARBA00022448"/>
    </source>
</evidence>
<proteinExistence type="inferred from homology"/>
<comment type="caution">
    <text evidence="6">The sequence shown here is derived from an EMBL/GenBank/DDBJ whole genome shotgun (WGS) entry which is preliminary data.</text>
</comment>
<dbReference type="EMBL" id="BJCF01000064">
    <property type="protein sequence ID" value="GCL44030.1"/>
    <property type="molecule type" value="Genomic_DNA"/>
</dbReference>
<evidence type="ECO:0000256" key="1">
    <source>
        <dbReference type="ARBA" id="ARBA00010333"/>
    </source>
</evidence>
<evidence type="ECO:0000313" key="6">
    <source>
        <dbReference type="EMBL" id="GCL44030.1"/>
    </source>
</evidence>
<dbReference type="PANTHER" id="PTHR30085">
    <property type="entry name" value="AMINO ACID ABC TRANSPORTER PERMEASE"/>
    <property type="match status" value="1"/>
</dbReference>
<dbReference type="SMART" id="SM00062">
    <property type="entry name" value="PBPb"/>
    <property type="match status" value="1"/>
</dbReference>
<evidence type="ECO:0000256" key="3">
    <source>
        <dbReference type="ARBA" id="ARBA00022729"/>
    </source>
</evidence>
<protein>
    <submittedName>
        <fullName evidence="6">Family 1 extracellular solute-binding protein</fullName>
    </submittedName>
</protein>
<dbReference type="InterPro" id="IPR018313">
    <property type="entry name" value="SBP_3_CS"/>
</dbReference>
<dbReference type="GO" id="GO:0005576">
    <property type="term" value="C:extracellular region"/>
    <property type="evidence" value="ECO:0007669"/>
    <property type="project" value="TreeGrafter"/>
</dbReference>
<dbReference type="Pfam" id="PF00497">
    <property type="entry name" value="SBP_bac_3"/>
    <property type="match status" value="1"/>
</dbReference>
<organism evidence="6 7">
    <name type="scientific">Dolichospermum planctonicum</name>
    <dbReference type="NCBI Taxonomy" id="136072"/>
    <lineage>
        <taxon>Bacteria</taxon>
        <taxon>Bacillati</taxon>
        <taxon>Cyanobacteriota</taxon>
        <taxon>Cyanophyceae</taxon>
        <taxon>Nostocales</taxon>
        <taxon>Aphanizomenonaceae</taxon>
        <taxon>Dolichospermum</taxon>
    </lineage>
</organism>
<dbReference type="PROSITE" id="PS01039">
    <property type="entry name" value="SBP_BACTERIAL_3"/>
    <property type="match status" value="1"/>
</dbReference>
<dbReference type="SUPFAM" id="SSF53850">
    <property type="entry name" value="Periplasmic binding protein-like II"/>
    <property type="match status" value="1"/>
</dbReference>
<dbReference type="Proteomes" id="UP000299367">
    <property type="component" value="Unassembled WGS sequence"/>
</dbReference>
<evidence type="ECO:0000256" key="4">
    <source>
        <dbReference type="RuleBase" id="RU003744"/>
    </source>
</evidence>
<dbReference type="OrthoDB" id="457005at2"/>
<dbReference type="Gene3D" id="3.40.190.10">
    <property type="entry name" value="Periplasmic binding protein-like II"/>
    <property type="match status" value="2"/>
</dbReference>
<evidence type="ECO:0000313" key="7">
    <source>
        <dbReference type="Proteomes" id="UP000299367"/>
    </source>
</evidence>
<reference evidence="7" key="1">
    <citation type="submission" date="2019-02" db="EMBL/GenBank/DDBJ databases">
        <title>Draft genome sequence of Dolichospermum planctonicum NIES-80.</title>
        <authorList>
            <person name="Yamaguchi H."/>
            <person name="Suzuki S."/>
            <person name="Kawachi M."/>
        </authorList>
    </citation>
    <scope>NUCLEOTIDE SEQUENCE [LARGE SCALE GENOMIC DNA]</scope>
    <source>
        <strain evidence="7">NIES-80</strain>
    </source>
</reference>
<dbReference type="GO" id="GO:0030288">
    <property type="term" value="C:outer membrane-bounded periplasmic space"/>
    <property type="evidence" value="ECO:0007669"/>
    <property type="project" value="TreeGrafter"/>
</dbReference>
<comment type="similarity">
    <text evidence="1 4">Belongs to the bacterial solute-binding protein 3 family.</text>
</comment>
<dbReference type="PANTHER" id="PTHR30085:SF6">
    <property type="entry name" value="ABC TRANSPORTER GLUTAMINE-BINDING PROTEIN GLNH"/>
    <property type="match status" value="1"/>
</dbReference>
<sequence length="261" mass="29060">MMKKLHLVLSATLLLMVCLFFLGGNLTVSAGTMAEIQQRGYLNLAVKDNLRPLGFRDDQGNLQGLEIDLAQRLASDLLGKADAVKLQPVANSDRLPVVFNQQVDLAIAGVTATASRSRMISFSVPYYYDGAAIVTKNTSIQELKDVGNRKIAVLNHSSTIPYLKYFTPSAQLIAVNSYRQGWEKIENNQVDGFAADFSVLSGWVQAYPQYHILVTKLSAEPLSVVMPKGLQYDELRRKVNEAIARYTVTGWLKERIEYWGL</sequence>
<dbReference type="InterPro" id="IPR001638">
    <property type="entry name" value="Solute-binding_3/MltF_N"/>
</dbReference>